<gene>
    <name evidence="1" type="ORF">RDB_LOCUS60261</name>
</gene>
<proteinExistence type="predicted"/>
<organism evidence="1 2">
    <name type="scientific">Rhizoctonia solani</name>
    <dbReference type="NCBI Taxonomy" id="456999"/>
    <lineage>
        <taxon>Eukaryota</taxon>
        <taxon>Fungi</taxon>
        <taxon>Dikarya</taxon>
        <taxon>Basidiomycota</taxon>
        <taxon>Agaricomycotina</taxon>
        <taxon>Agaricomycetes</taxon>
        <taxon>Cantharellales</taxon>
        <taxon>Ceratobasidiaceae</taxon>
        <taxon>Rhizoctonia</taxon>
    </lineage>
</organism>
<evidence type="ECO:0000313" key="1">
    <source>
        <dbReference type="EMBL" id="CAE6428330.1"/>
    </source>
</evidence>
<accession>A0A8H3AM60</accession>
<dbReference type="EMBL" id="CAJMWW010000082">
    <property type="protein sequence ID" value="CAE6428330.1"/>
    <property type="molecule type" value="Genomic_DNA"/>
</dbReference>
<dbReference type="Proteomes" id="UP000663841">
    <property type="component" value="Unassembled WGS sequence"/>
</dbReference>
<comment type="caution">
    <text evidence="1">The sequence shown here is derived from an EMBL/GenBank/DDBJ whole genome shotgun (WGS) entry which is preliminary data.</text>
</comment>
<protein>
    <submittedName>
        <fullName evidence="1">Uncharacterized protein</fullName>
    </submittedName>
</protein>
<sequence length="380" mass="42910">MRIFQTHKEGEVEMQVAIADSNGVFLDEYAHSYSDDGRIAYCWIPAVEEQTFEIQWIGSGPKSYNKLDIRATPYLNGSEVDSGILFAHERAQGDWAWLDGQQVSADMARPFKFGRLELAEEDDLAPIVRTEDTYTIRVELEWGWSWPKKVGREPGHHTFECPNITTLLSKQQALAGNYTSAMLGEPVLSDDVPQRNNFRRKHVPSTEFVFQYGPADWLQANAIKIDESPEIDDGVDKEIIDVDEFETISELGLEEQPESETEMGDNFTDELQVEAMIIMDSDSSNNTEVKLELDDCVAQTKEGTATSHSNIEKGLVESKVMDSKANQIKSEVGNEVRFNQLNDKEFEDEDVFIYKIMVPVSNLRPSGGDTKVKREPSGSY</sequence>
<evidence type="ECO:0000313" key="2">
    <source>
        <dbReference type="Proteomes" id="UP000663841"/>
    </source>
</evidence>
<dbReference type="AlphaFoldDB" id="A0A8H3AM60"/>
<name>A0A8H3AM60_9AGAM</name>
<reference evidence="1" key="1">
    <citation type="submission" date="2021-01" db="EMBL/GenBank/DDBJ databases">
        <authorList>
            <person name="Kaushik A."/>
        </authorList>
    </citation>
    <scope>NUCLEOTIDE SEQUENCE</scope>
    <source>
        <strain evidence="1">AG3-T5</strain>
    </source>
</reference>